<protein>
    <submittedName>
        <fullName evidence="1">Uncharacterized protein</fullName>
    </submittedName>
</protein>
<name>A0A327S0G6_9FLAO</name>
<organism evidence="1 2">
    <name type="scientific">Gelidibacter algens</name>
    <dbReference type="NCBI Taxonomy" id="49280"/>
    <lineage>
        <taxon>Bacteria</taxon>
        <taxon>Pseudomonadati</taxon>
        <taxon>Bacteroidota</taxon>
        <taxon>Flavobacteriia</taxon>
        <taxon>Flavobacteriales</taxon>
        <taxon>Flavobacteriaceae</taxon>
        <taxon>Gelidibacter</taxon>
    </lineage>
</organism>
<gene>
    <name evidence="1" type="ORF">LX77_02536</name>
</gene>
<dbReference type="RefSeq" id="WP_111625910.1">
    <property type="nucleotide sequence ID" value="NZ_QLLQ01000010.1"/>
</dbReference>
<dbReference type="AlphaFoldDB" id="A0A327S0G6"/>
<keyword evidence="2" id="KW-1185">Reference proteome</keyword>
<accession>A0A327S0G6</accession>
<evidence type="ECO:0000313" key="2">
    <source>
        <dbReference type="Proteomes" id="UP000248987"/>
    </source>
</evidence>
<evidence type="ECO:0000313" key="1">
    <source>
        <dbReference type="EMBL" id="RAJ22225.1"/>
    </source>
</evidence>
<dbReference type="EMBL" id="QLLQ01000010">
    <property type="protein sequence ID" value="RAJ22225.1"/>
    <property type="molecule type" value="Genomic_DNA"/>
</dbReference>
<dbReference type="Proteomes" id="UP000248987">
    <property type="component" value="Unassembled WGS sequence"/>
</dbReference>
<proteinExistence type="predicted"/>
<comment type="caution">
    <text evidence="1">The sequence shown here is derived from an EMBL/GenBank/DDBJ whole genome shotgun (WGS) entry which is preliminary data.</text>
</comment>
<reference evidence="1 2" key="1">
    <citation type="submission" date="2018-06" db="EMBL/GenBank/DDBJ databases">
        <title>Genomic Encyclopedia of Archaeal and Bacterial Type Strains, Phase II (KMG-II): from individual species to whole genera.</title>
        <authorList>
            <person name="Goeker M."/>
        </authorList>
    </citation>
    <scope>NUCLEOTIDE SEQUENCE [LARGE SCALE GENOMIC DNA]</scope>
    <source>
        <strain evidence="1 2">DSM 12408</strain>
    </source>
</reference>
<sequence>MSTKRDINRIVFYSKDDATTIPNLIKAEKLLNNFNSRQNFTFNDLFEFYNIKLYFDNELLLSKWSTSDKENYLEIIERNWIILKERLLKITDQNVEKALGELGYNYTNNFWELINKLAIYKNISHSKFKTILNDYSYQVNYILSQKNIVEKFHKEIRGFLLTYKDSTKILLSQFEEKKTDRKSHKYYFPKSLSLSDKESIINTYLDSENPNLNYLRLVEKSKDSNELKLSDRTRYKAKKRSEEQNNEILEKGYTSSVRVQVGLSKDQEEPIIFNNDNGLIEANYSEQFLDKLDKEIRLFSIFNHLFNYIDETSLITLVSKISELDVMESIVLKSKNEYEFGQVFRRKEILSILQLLMLKNYLGRKNSGIEELINSFVLHLNELITPNNLIFQVRVSDSSYLDKICTLLPGFDFLLKQYKNLADEGSVDIELLQMSSKPIGFSQITSQAKRKYIYSNDNLILQLKNIFFSDQSHMYYSETYGTKHPNLFDLITKEKIVIDDFENYQKDTIQSLIKDGYLKINKENIIEIEKITFIYIIKELHRNELLNYWHYPKFVRDEIDLLIRDKKVLTENTLFSKEEVKYFNFHLNKKTYTNGYDLRNKYLHGTNTQSEQKHENDYYLILKIIILALLKIEDDILISTNPVRHI</sequence>